<dbReference type="PANTHER" id="PTHR48475">
    <property type="entry name" value="RIBONUCLEASE H"/>
    <property type="match status" value="1"/>
</dbReference>
<keyword evidence="5" id="KW-1185">Reference proteome</keyword>
<accession>A0AAV5JQX8</accession>
<keyword evidence="1" id="KW-0460">Magnesium</keyword>
<dbReference type="InterPro" id="IPR043502">
    <property type="entry name" value="DNA/RNA_pol_sf"/>
</dbReference>
<dbReference type="GO" id="GO:0004190">
    <property type="term" value="F:aspartic-type endopeptidase activity"/>
    <property type="evidence" value="ECO:0007669"/>
    <property type="project" value="InterPro"/>
</dbReference>
<evidence type="ECO:0000256" key="1">
    <source>
        <dbReference type="ARBA" id="ARBA00022842"/>
    </source>
</evidence>
<evidence type="ECO:0000313" key="4">
    <source>
        <dbReference type="EMBL" id="GKV17048.1"/>
    </source>
</evidence>
<dbReference type="Gene3D" id="3.30.70.270">
    <property type="match status" value="1"/>
</dbReference>
<name>A0AAV5JQX8_9ROSI</name>
<dbReference type="EMBL" id="BPVZ01000047">
    <property type="protein sequence ID" value="GKV17048.1"/>
    <property type="molecule type" value="Genomic_DNA"/>
</dbReference>
<dbReference type="GO" id="GO:0015074">
    <property type="term" value="P:DNA integration"/>
    <property type="evidence" value="ECO:0007669"/>
    <property type="project" value="UniProtKB-KW"/>
</dbReference>
<reference evidence="4 5" key="1">
    <citation type="journal article" date="2021" name="Commun. Biol.">
        <title>The genome of Shorea leprosula (Dipterocarpaceae) highlights the ecological relevance of drought in aseasonal tropical rainforests.</title>
        <authorList>
            <person name="Ng K.K.S."/>
            <person name="Kobayashi M.J."/>
            <person name="Fawcett J.A."/>
            <person name="Hatakeyama M."/>
            <person name="Paape T."/>
            <person name="Ng C.H."/>
            <person name="Ang C.C."/>
            <person name="Tnah L.H."/>
            <person name="Lee C.T."/>
            <person name="Nishiyama T."/>
            <person name="Sese J."/>
            <person name="O'Brien M.J."/>
            <person name="Copetti D."/>
            <person name="Mohd Noor M.I."/>
            <person name="Ong R.C."/>
            <person name="Putra M."/>
            <person name="Sireger I.Z."/>
            <person name="Indrioko S."/>
            <person name="Kosugi Y."/>
            <person name="Izuno A."/>
            <person name="Isagi Y."/>
            <person name="Lee S.L."/>
            <person name="Shimizu K.K."/>
        </authorList>
    </citation>
    <scope>NUCLEOTIDE SEQUENCE [LARGE SCALE GENOMIC DNA]</scope>
    <source>
        <strain evidence="4">214</strain>
    </source>
</reference>
<dbReference type="InterPro" id="IPR043128">
    <property type="entry name" value="Rev_trsase/Diguanyl_cyclase"/>
</dbReference>
<dbReference type="Pfam" id="PF17919">
    <property type="entry name" value="RT_RNaseH_2"/>
    <property type="match status" value="1"/>
</dbReference>
<dbReference type="PROSITE" id="PS00141">
    <property type="entry name" value="ASP_PROTEASE"/>
    <property type="match status" value="1"/>
</dbReference>
<comment type="caution">
    <text evidence="4">The sequence shown here is derived from an EMBL/GenBank/DDBJ whole genome shotgun (WGS) entry which is preliminary data.</text>
</comment>
<evidence type="ECO:0000259" key="3">
    <source>
        <dbReference type="Pfam" id="PF17919"/>
    </source>
</evidence>
<dbReference type="PANTHER" id="PTHR48475:SF1">
    <property type="entry name" value="RNASE H TYPE-1 DOMAIN-CONTAINING PROTEIN"/>
    <property type="match status" value="1"/>
</dbReference>
<dbReference type="InterPro" id="IPR041577">
    <property type="entry name" value="RT_RNaseH_2"/>
</dbReference>
<dbReference type="AlphaFoldDB" id="A0AAV5JQX8"/>
<evidence type="ECO:0000313" key="5">
    <source>
        <dbReference type="Proteomes" id="UP001054252"/>
    </source>
</evidence>
<organism evidence="4 5">
    <name type="scientific">Rubroshorea leprosula</name>
    <dbReference type="NCBI Taxonomy" id="152421"/>
    <lineage>
        <taxon>Eukaryota</taxon>
        <taxon>Viridiplantae</taxon>
        <taxon>Streptophyta</taxon>
        <taxon>Embryophyta</taxon>
        <taxon>Tracheophyta</taxon>
        <taxon>Spermatophyta</taxon>
        <taxon>Magnoliopsida</taxon>
        <taxon>eudicotyledons</taxon>
        <taxon>Gunneridae</taxon>
        <taxon>Pentapetalae</taxon>
        <taxon>rosids</taxon>
        <taxon>malvids</taxon>
        <taxon>Malvales</taxon>
        <taxon>Dipterocarpaceae</taxon>
        <taxon>Rubroshorea</taxon>
    </lineage>
</organism>
<evidence type="ECO:0000256" key="2">
    <source>
        <dbReference type="ARBA" id="ARBA00022908"/>
    </source>
</evidence>
<proteinExistence type="predicted"/>
<feature type="domain" description="Reverse transcriptase/retrotransposon-derived protein RNase H-like" evidence="3">
    <location>
        <begin position="436"/>
        <end position="522"/>
    </location>
</feature>
<sequence length="603" mass="67465">MEISNLVKMMDAKVSSHVCQWMLSMISCKESLTQTLHLWSRLSRSCMRTNKRPTSSSPTCKLNIPCKTMQHKSAPPTIAAASTNGASPNVVDSTQGFVTMVDLNAFLNREHSRQGPITFQFVHDPPNPKEGSAVEHINKLLDAMEVHVGDKDLCLREFSKSLSDKAYMCEERITILDLHNTCQCTDEDLMVYVKRLRDLALDCYSGHAESFWTAIFVKNMSIGKSMAKLAERKAIVHTLSVSIYNKWIIDDAILLPQSLRNPVMMTSAIPKAILSIVDEARGECINVEAHANRAYLESFNAITFTDEDMEAPYPDHRKPLYLSTQINFIGIIRALVDTGSSLNLIPLSTIIVVGIPQIRIVRSPLNIIGFGSGSEHALGYIQLKLKIKCNVDFRNLNKAYPKDEFSIPNMDVLMDNTASGKMYSLMDGNSGYNQVKEQQRAFLHLQDLMLKLTTILVPIQGRPLKVYLSTLDKAMGGLVAQDDKEGKEQSIYYVSQNLKGVESINLLVEKICLALIYSSLNWLLKLSQYDITCVNPIAIKGQAVVDLLFEFSSKVQYPFSDEVPGGKIAAVQEIEEEWILHFDGFSMVERARASIVLRDGEKP</sequence>
<dbReference type="SUPFAM" id="SSF56672">
    <property type="entry name" value="DNA/RNA polymerases"/>
    <property type="match status" value="1"/>
</dbReference>
<protein>
    <recommendedName>
        <fullName evidence="3">Reverse transcriptase/retrotransposon-derived protein RNase H-like domain-containing protein</fullName>
    </recommendedName>
</protein>
<gene>
    <name evidence="4" type="ORF">SLEP1_g27601</name>
</gene>
<dbReference type="Proteomes" id="UP001054252">
    <property type="component" value="Unassembled WGS sequence"/>
</dbReference>
<keyword evidence="2" id="KW-0229">DNA integration</keyword>
<dbReference type="GO" id="GO:0006508">
    <property type="term" value="P:proteolysis"/>
    <property type="evidence" value="ECO:0007669"/>
    <property type="project" value="InterPro"/>
</dbReference>
<dbReference type="InterPro" id="IPR001969">
    <property type="entry name" value="Aspartic_peptidase_AS"/>
</dbReference>